<feature type="repeat" description="PPR" evidence="3">
    <location>
        <begin position="232"/>
        <end position="266"/>
    </location>
</feature>
<dbReference type="STRING" id="3750.A0A498K248"/>
<comment type="caution">
    <text evidence="4">The sequence shown here is derived from an EMBL/GenBank/DDBJ whole genome shotgun (WGS) entry which is preliminary data.</text>
</comment>
<reference evidence="4 5" key="1">
    <citation type="submission" date="2018-10" db="EMBL/GenBank/DDBJ databases">
        <title>A high-quality apple genome assembly.</title>
        <authorList>
            <person name="Hu J."/>
        </authorList>
    </citation>
    <scope>NUCLEOTIDE SEQUENCE [LARGE SCALE GENOMIC DNA]</scope>
    <source>
        <strain evidence="5">cv. HFTH1</strain>
        <tissue evidence="4">Young leaf</tissue>
    </source>
</reference>
<dbReference type="InterPro" id="IPR002885">
    <property type="entry name" value="PPR_rpt"/>
</dbReference>
<organism evidence="4 5">
    <name type="scientific">Malus domestica</name>
    <name type="common">Apple</name>
    <name type="synonym">Pyrus malus</name>
    <dbReference type="NCBI Taxonomy" id="3750"/>
    <lineage>
        <taxon>Eukaryota</taxon>
        <taxon>Viridiplantae</taxon>
        <taxon>Streptophyta</taxon>
        <taxon>Embryophyta</taxon>
        <taxon>Tracheophyta</taxon>
        <taxon>Spermatophyta</taxon>
        <taxon>Magnoliopsida</taxon>
        <taxon>eudicotyledons</taxon>
        <taxon>Gunneridae</taxon>
        <taxon>Pentapetalae</taxon>
        <taxon>rosids</taxon>
        <taxon>fabids</taxon>
        <taxon>Rosales</taxon>
        <taxon>Rosaceae</taxon>
        <taxon>Amygdaloideae</taxon>
        <taxon>Maleae</taxon>
        <taxon>Malus</taxon>
    </lineage>
</organism>
<dbReference type="EMBL" id="RDQH01000331">
    <property type="protein sequence ID" value="RXH99371.1"/>
    <property type="molecule type" value="Genomic_DNA"/>
</dbReference>
<dbReference type="GO" id="GO:0007005">
    <property type="term" value="P:mitochondrion organization"/>
    <property type="evidence" value="ECO:0007669"/>
    <property type="project" value="TreeGrafter"/>
</dbReference>
<dbReference type="GO" id="GO:0006396">
    <property type="term" value="P:RNA processing"/>
    <property type="evidence" value="ECO:0007669"/>
    <property type="project" value="TreeGrafter"/>
</dbReference>
<dbReference type="NCBIfam" id="TIGR00756">
    <property type="entry name" value="PPR"/>
    <property type="match status" value="5"/>
</dbReference>
<evidence type="ECO:0000256" key="1">
    <source>
        <dbReference type="ARBA" id="ARBA00007626"/>
    </source>
</evidence>
<dbReference type="GO" id="GO:0005739">
    <property type="term" value="C:mitochondrion"/>
    <property type="evidence" value="ECO:0007669"/>
    <property type="project" value="TreeGrafter"/>
</dbReference>
<dbReference type="InterPro" id="IPR011990">
    <property type="entry name" value="TPR-like_helical_dom_sf"/>
</dbReference>
<gene>
    <name evidence="4" type="ORF">DVH24_011696</name>
</gene>
<dbReference type="AlphaFoldDB" id="A0A498K248"/>
<dbReference type="GO" id="GO:0003729">
    <property type="term" value="F:mRNA binding"/>
    <property type="evidence" value="ECO:0007669"/>
    <property type="project" value="TreeGrafter"/>
</dbReference>
<dbReference type="Gene3D" id="1.25.40.10">
    <property type="entry name" value="Tetratricopeptide repeat domain"/>
    <property type="match status" value="4"/>
</dbReference>
<evidence type="ECO:0000256" key="2">
    <source>
        <dbReference type="ARBA" id="ARBA00022737"/>
    </source>
</evidence>
<name>A0A498K248_MALDO</name>
<dbReference type="InterPro" id="IPR051114">
    <property type="entry name" value="Mito_RNA_Proc_CCM1"/>
</dbReference>
<dbReference type="PANTHER" id="PTHR47934">
    <property type="entry name" value="PENTATRICOPEPTIDE REPEAT-CONTAINING PROTEIN PET309, MITOCHONDRIAL"/>
    <property type="match status" value="1"/>
</dbReference>
<feature type="repeat" description="PPR" evidence="3">
    <location>
        <begin position="481"/>
        <end position="511"/>
    </location>
</feature>
<keyword evidence="5" id="KW-1185">Reference proteome</keyword>
<sequence>MPPTASSSLSWRTTIKQSQLASQISSVLLQRRNWVPLLRSLSLFPKLTPPLFLQILRKTQNNPQVSLEFFNWAKANLRFEPDLKSNCRIVQLSLGSGLLRAAKPILDSLIQTHHVSELLQSFTQAYEGTDSQSETLSFVLGCYSRKGLFREGLEVFRKMNSLGFVPSVVSCNALLNAIQRENEIRLAWCFYGVMFRNGVLGDRFTWSLVAQILCKDGKFERIVRIFDSGVYNSVMYDLLVDGYSKSGDFDAAFYRLNEMCDRKMDPGFSIYSSVLDGACKLGAVEVVERVMNTMIEKKLLPKSCFSEYDSIVEKLCELGKTSAAEMFFRKAYDEKIGLQDATYGLVLKALTNEVRTKDAIHVYRVISERGIVVDDSSYRAFADLLCKELRSDEGFELLMNVIRRGFCPCASELSGFISFLCRRGRWRGAEDLLNVVIDKGLQPDLDLICCSSLVRRYCSRRQIDSALALHNKMEKLDGSLDATTYNVLLSGLFAARRIEEAIRVFDYMRQRDLMSSASFTIMIRGLCGAKELRKAMKLHDEMLKLGLKPDAATYKRLISGFQVNLSNLQTINEDNEAK</sequence>
<evidence type="ECO:0008006" key="6">
    <source>
        <dbReference type="Google" id="ProtNLM"/>
    </source>
</evidence>
<evidence type="ECO:0000313" key="5">
    <source>
        <dbReference type="Proteomes" id="UP000290289"/>
    </source>
</evidence>
<dbReference type="Proteomes" id="UP000290289">
    <property type="component" value="Chromosome 5"/>
</dbReference>
<dbReference type="Pfam" id="PF13041">
    <property type="entry name" value="PPR_2"/>
    <property type="match status" value="2"/>
</dbReference>
<evidence type="ECO:0000313" key="4">
    <source>
        <dbReference type="EMBL" id="RXH99371.1"/>
    </source>
</evidence>
<comment type="similarity">
    <text evidence="1">Belongs to the PPR family. P subfamily.</text>
</comment>
<accession>A0A498K248</accession>
<keyword evidence="2" id="KW-0677">Repeat</keyword>
<dbReference type="Pfam" id="PF01535">
    <property type="entry name" value="PPR"/>
    <property type="match status" value="5"/>
</dbReference>
<proteinExistence type="inferred from homology"/>
<dbReference type="PROSITE" id="PS51375">
    <property type="entry name" value="PPR"/>
    <property type="match status" value="6"/>
</dbReference>
<dbReference type="PANTHER" id="PTHR47934:SF28">
    <property type="entry name" value="OS04G0488500 PROTEIN"/>
    <property type="match status" value="1"/>
</dbReference>
<feature type="repeat" description="PPR" evidence="3">
    <location>
        <begin position="267"/>
        <end position="301"/>
    </location>
</feature>
<protein>
    <recommendedName>
        <fullName evidence="6">Pentacotripeptide-repeat region of PRORP domain-containing protein</fullName>
    </recommendedName>
</protein>
<evidence type="ECO:0000256" key="3">
    <source>
        <dbReference type="PROSITE-ProRule" id="PRU00708"/>
    </source>
</evidence>
<feature type="repeat" description="PPR" evidence="3">
    <location>
        <begin position="374"/>
        <end position="408"/>
    </location>
</feature>
<feature type="repeat" description="PPR" evidence="3">
    <location>
        <begin position="515"/>
        <end position="549"/>
    </location>
</feature>
<feature type="repeat" description="PPR" evidence="3">
    <location>
        <begin position="132"/>
        <end position="166"/>
    </location>
</feature>